<organism evidence="1 2">
    <name type="scientific">Zarea fungicola</name>
    <dbReference type="NCBI Taxonomy" id="93591"/>
    <lineage>
        <taxon>Eukaryota</taxon>
        <taxon>Fungi</taxon>
        <taxon>Dikarya</taxon>
        <taxon>Ascomycota</taxon>
        <taxon>Pezizomycotina</taxon>
        <taxon>Sordariomycetes</taxon>
        <taxon>Hypocreomycetidae</taxon>
        <taxon>Hypocreales</taxon>
        <taxon>Cordycipitaceae</taxon>
        <taxon>Zarea</taxon>
    </lineage>
</organism>
<comment type="caution">
    <text evidence="1">The sequence shown here is derived from an EMBL/GenBank/DDBJ whole genome shotgun (WGS) entry which is preliminary data.</text>
</comment>
<dbReference type="EMBL" id="JANJQO010002294">
    <property type="protein sequence ID" value="KAJ2967433.1"/>
    <property type="molecule type" value="Genomic_DNA"/>
</dbReference>
<evidence type="ECO:0000313" key="1">
    <source>
        <dbReference type="EMBL" id="KAJ2967433.1"/>
    </source>
</evidence>
<dbReference type="Proteomes" id="UP001143910">
    <property type="component" value="Unassembled WGS sequence"/>
</dbReference>
<reference evidence="1" key="1">
    <citation type="submission" date="2022-08" db="EMBL/GenBank/DDBJ databases">
        <title>Genome Sequence of Lecanicillium fungicola.</title>
        <authorList>
            <person name="Buettner E."/>
        </authorList>
    </citation>
    <scope>NUCLEOTIDE SEQUENCE</scope>
    <source>
        <strain evidence="1">Babe33</strain>
    </source>
</reference>
<protein>
    <submittedName>
        <fullName evidence="1">Uncharacterized protein</fullName>
    </submittedName>
</protein>
<name>A0ACC1MLK0_9HYPO</name>
<keyword evidence="2" id="KW-1185">Reference proteome</keyword>
<gene>
    <name evidence="1" type="ORF">NQ176_g9661</name>
</gene>
<sequence length="135" mass="15154">MADLYLGDKKHGRPHRANEHAEAEYLLEAYFRAHDAVVQEAAGLMANVHRTDDTVRSVLANRRNQIMILETKVEIAMLSMASATLVAGWYGMNTVNFLEENAYAFGVIASASVVGGGLIWMFLLRRLKNIRSRKF</sequence>
<accession>A0ACC1MLK0</accession>
<evidence type="ECO:0000313" key="2">
    <source>
        <dbReference type="Proteomes" id="UP001143910"/>
    </source>
</evidence>
<proteinExistence type="predicted"/>